<reference evidence="1 2" key="1">
    <citation type="journal article" date="2013" name="Genome Biol.">
        <title>The genome sequence of the most widely cultivated cacao type and its use to identify candidate genes regulating pod color.</title>
        <authorList>
            <person name="Motamayor J.C."/>
            <person name="Mockaitis K."/>
            <person name="Schmutz J."/>
            <person name="Haiminen N."/>
            <person name="Iii D.L."/>
            <person name="Cornejo O."/>
            <person name="Findley S.D."/>
            <person name="Zheng P."/>
            <person name="Utro F."/>
            <person name="Royaert S."/>
            <person name="Saski C."/>
            <person name="Jenkins J."/>
            <person name="Podicheti R."/>
            <person name="Zhao M."/>
            <person name="Scheffler B.E."/>
            <person name="Stack J.C."/>
            <person name="Feltus F.A."/>
            <person name="Mustiga G.M."/>
            <person name="Amores F."/>
            <person name="Phillips W."/>
            <person name="Marelli J.P."/>
            <person name="May G.D."/>
            <person name="Shapiro H."/>
            <person name="Ma J."/>
            <person name="Bustamante C.D."/>
            <person name="Schnell R.J."/>
            <person name="Main D."/>
            <person name="Gilbert D."/>
            <person name="Parida L."/>
            <person name="Kuhn D.N."/>
        </authorList>
    </citation>
    <scope>NUCLEOTIDE SEQUENCE [LARGE SCALE GENOMIC DNA]</scope>
    <source>
        <strain evidence="2">cv. Matina 1-6</strain>
    </source>
</reference>
<dbReference type="EMBL" id="CM001886">
    <property type="protein sequence ID" value="EOY16043.1"/>
    <property type="molecule type" value="Genomic_DNA"/>
</dbReference>
<keyword evidence="2" id="KW-1185">Reference proteome</keyword>
<gene>
    <name evidence="1" type="ORF">TCM_034938</name>
</gene>
<dbReference type="Gramene" id="EOY16043">
    <property type="protein sequence ID" value="EOY16043"/>
    <property type="gene ID" value="TCM_034938"/>
</dbReference>
<dbReference type="InParanoid" id="A0A061FGK1"/>
<organism evidence="1 2">
    <name type="scientific">Theobroma cacao</name>
    <name type="common">Cacao</name>
    <name type="synonym">Cocoa</name>
    <dbReference type="NCBI Taxonomy" id="3641"/>
    <lineage>
        <taxon>Eukaryota</taxon>
        <taxon>Viridiplantae</taxon>
        <taxon>Streptophyta</taxon>
        <taxon>Embryophyta</taxon>
        <taxon>Tracheophyta</taxon>
        <taxon>Spermatophyta</taxon>
        <taxon>Magnoliopsida</taxon>
        <taxon>eudicotyledons</taxon>
        <taxon>Gunneridae</taxon>
        <taxon>Pentapetalae</taxon>
        <taxon>rosids</taxon>
        <taxon>malvids</taxon>
        <taxon>Malvales</taxon>
        <taxon>Malvaceae</taxon>
        <taxon>Byttnerioideae</taxon>
        <taxon>Theobroma</taxon>
    </lineage>
</organism>
<evidence type="ECO:0000313" key="2">
    <source>
        <dbReference type="Proteomes" id="UP000026915"/>
    </source>
</evidence>
<accession>A0A061FGK1</accession>
<dbReference type="Proteomes" id="UP000026915">
    <property type="component" value="Chromosome 8"/>
</dbReference>
<dbReference type="HOGENOM" id="CLU_2337805_0_0_1"/>
<protein>
    <submittedName>
        <fullName evidence="1">Uncharacterized protein</fullName>
    </submittedName>
</protein>
<dbReference type="AlphaFoldDB" id="A0A061FGK1"/>
<sequence length="98" mass="11111">MKNFYSPFTRMQVFPHARSGFILARWNTNYLPLLNVSNPHRKIGRPNPVNPMYNVASANRIDTTPCGKESDLYNSAVYFPPRGVLDKARAELINGAKD</sequence>
<evidence type="ECO:0000313" key="1">
    <source>
        <dbReference type="EMBL" id="EOY16043.1"/>
    </source>
</evidence>
<proteinExistence type="predicted"/>
<name>A0A061FGK1_THECC</name>